<feature type="compositionally biased region" description="Low complexity" evidence="1">
    <location>
        <begin position="153"/>
        <end position="170"/>
    </location>
</feature>
<evidence type="ECO:0000256" key="1">
    <source>
        <dbReference type="SAM" id="MobiDB-lite"/>
    </source>
</evidence>
<dbReference type="RefSeq" id="WP_146454461.1">
    <property type="nucleotide sequence ID" value="NZ_SJPW01000001.1"/>
</dbReference>
<keyword evidence="3" id="KW-1185">Reference proteome</keyword>
<comment type="caution">
    <text evidence="2">The sequence shown here is derived from an EMBL/GenBank/DDBJ whole genome shotgun (WGS) entry which is preliminary data.</text>
</comment>
<dbReference type="EMBL" id="SJPW01000001">
    <property type="protein sequence ID" value="TWU60563.1"/>
    <property type="molecule type" value="Genomic_DNA"/>
</dbReference>
<protein>
    <submittedName>
        <fullName evidence="2">Uncharacterized protein</fullName>
    </submittedName>
</protein>
<name>A0A5C6FJ05_9BACT</name>
<dbReference type="Proteomes" id="UP000318288">
    <property type="component" value="Unassembled WGS sequence"/>
</dbReference>
<dbReference type="AlphaFoldDB" id="A0A5C6FJ05"/>
<dbReference type="Pfam" id="PF20420">
    <property type="entry name" value="DUF6702"/>
    <property type="match status" value="1"/>
</dbReference>
<feature type="region of interest" description="Disordered" evidence="1">
    <location>
        <begin position="150"/>
        <end position="186"/>
    </location>
</feature>
<dbReference type="OrthoDB" id="273910at2"/>
<evidence type="ECO:0000313" key="2">
    <source>
        <dbReference type="EMBL" id="TWU60563.1"/>
    </source>
</evidence>
<organism evidence="2 3">
    <name type="scientific">Rubripirellula tenax</name>
    <dbReference type="NCBI Taxonomy" id="2528015"/>
    <lineage>
        <taxon>Bacteria</taxon>
        <taxon>Pseudomonadati</taxon>
        <taxon>Planctomycetota</taxon>
        <taxon>Planctomycetia</taxon>
        <taxon>Pirellulales</taxon>
        <taxon>Pirellulaceae</taxon>
        <taxon>Rubripirellula</taxon>
    </lineage>
</organism>
<dbReference type="InterPro" id="IPR046525">
    <property type="entry name" value="DUF6702"/>
</dbReference>
<accession>A0A5C6FJ05</accession>
<proteinExistence type="predicted"/>
<sequence>MCQALLLLIFAMHPVHETVTEVEWNDESKRFEVAIRMDNDDERWIKKSVQGDGEVSSWAIAYLQRRFRVADPPKSGRPDPSKYHWIGRDRDGAHVWWYFEIEPADGRPVVWVDQQLLFEREPNYTHRVLVLNHQPPRALNITAVRTKVRLDESTAQAAESESDSADASPSPTSPDHDDAPLPPTDL</sequence>
<evidence type="ECO:0000313" key="3">
    <source>
        <dbReference type="Proteomes" id="UP000318288"/>
    </source>
</evidence>
<gene>
    <name evidence="2" type="ORF">Poly51_08400</name>
</gene>
<reference evidence="2 3" key="1">
    <citation type="submission" date="2019-02" db="EMBL/GenBank/DDBJ databases">
        <title>Deep-cultivation of Planctomycetes and their phenomic and genomic characterization uncovers novel biology.</title>
        <authorList>
            <person name="Wiegand S."/>
            <person name="Jogler M."/>
            <person name="Boedeker C."/>
            <person name="Pinto D."/>
            <person name="Vollmers J."/>
            <person name="Rivas-Marin E."/>
            <person name="Kohn T."/>
            <person name="Peeters S.H."/>
            <person name="Heuer A."/>
            <person name="Rast P."/>
            <person name="Oberbeckmann S."/>
            <person name="Bunk B."/>
            <person name="Jeske O."/>
            <person name="Meyerdierks A."/>
            <person name="Storesund J.E."/>
            <person name="Kallscheuer N."/>
            <person name="Luecker S."/>
            <person name="Lage O.M."/>
            <person name="Pohl T."/>
            <person name="Merkel B.J."/>
            <person name="Hornburger P."/>
            <person name="Mueller R.-W."/>
            <person name="Bruemmer F."/>
            <person name="Labrenz M."/>
            <person name="Spormann A.M."/>
            <person name="Op Den Camp H."/>
            <person name="Overmann J."/>
            <person name="Amann R."/>
            <person name="Jetten M.S.M."/>
            <person name="Mascher T."/>
            <person name="Medema M.H."/>
            <person name="Devos D.P."/>
            <person name="Kaster A.-K."/>
            <person name="Ovreas L."/>
            <person name="Rohde M."/>
            <person name="Galperin M.Y."/>
            <person name="Jogler C."/>
        </authorList>
    </citation>
    <scope>NUCLEOTIDE SEQUENCE [LARGE SCALE GENOMIC DNA]</scope>
    <source>
        <strain evidence="2 3">Poly51</strain>
    </source>
</reference>